<name>A0A4U2Z6D0_9BACT</name>
<dbReference type="RefSeq" id="WP_137014313.1">
    <property type="nucleotide sequence ID" value="NZ_SZPX01000006.1"/>
</dbReference>
<evidence type="ECO:0000313" key="7">
    <source>
        <dbReference type="EMBL" id="TKI69010.1"/>
    </source>
</evidence>
<dbReference type="GO" id="GO:0032259">
    <property type="term" value="P:methylation"/>
    <property type="evidence" value="ECO:0007669"/>
    <property type="project" value="UniProtKB-KW"/>
</dbReference>
<evidence type="ECO:0000256" key="1">
    <source>
        <dbReference type="ARBA" id="ARBA00009741"/>
    </source>
</evidence>
<dbReference type="PANTHER" id="PTHR43648">
    <property type="entry name" value="ELECTRON TRANSFER FLAVOPROTEIN BETA SUBUNIT LYSINE METHYLTRANSFERASE"/>
    <property type="match status" value="1"/>
</dbReference>
<comment type="caution">
    <text evidence="7">The sequence shown here is derived from an EMBL/GenBank/DDBJ whole genome shotgun (WGS) entry which is preliminary data.</text>
</comment>
<dbReference type="GO" id="GO:0005840">
    <property type="term" value="C:ribosome"/>
    <property type="evidence" value="ECO:0007669"/>
    <property type="project" value="UniProtKB-KW"/>
</dbReference>
<evidence type="ECO:0000256" key="6">
    <source>
        <dbReference type="HAMAP-Rule" id="MF_00735"/>
    </source>
</evidence>
<keyword evidence="7" id="KW-0687">Ribonucleoprotein</keyword>
<protein>
    <recommendedName>
        <fullName evidence="6">Ribosomal protein L11 methyltransferase</fullName>
        <shortName evidence="6">L11 Mtase</shortName>
        <ecNumber evidence="6">2.1.1.-</ecNumber>
    </recommendedName>
</protein>
<evidence type="ECO:0000256" key="4">
    <source>
        <dbReference type="ARBA" id="ARBA00022679"/>
    </source>
</evidence>
<dbReference type="PANTHER" id="PTHR43648:SF1">
    <property type="entry name" value="ELECTRON TRANSFER FLAVOPROTEIN BETA SUBUNIT LYSINE METHYLTRANSFERASE"/>
    <property type="match status" value="1"/>
</dbReference>
<keyword evidence="8" id="KW-1185">Reference proteome</keyword>
<dbReference type="Gene3D" id="3.40.50.150">
    <property type="entry name" value="Vaccinia Virus protein VP39"/>
    <property type="match status" value="1"/>
</dbReference>
<evidence type="ECO:0000256" key="2">
    <source>
        <dbReference type="ARBA" id="ARBA00022490"/>
    </source>
</evidence>
<keyword evidence="3 6" id="KW-0489">Methyltransferase</keyword>
<evidence type="ECO:0000256" key="3">
    <source>
        <dbReference type="ARBA" id="ARBA00022603"/>
    </source>
</evidence>
<accession>A0A4U2Z6D0</accession>
<dbReference type="AlphaFoldDB" id="A0A4U2Z6D0"/>
<evidence type="ECO:0000313" key="8">
    <source>
        <dbReference type="Proteomes" id="UP000309561"/>
    </source>
</evidence>
<dbReference type="HAMAP" id="MF_00735">
    <property type="entry name" value="Methyltr_PrmA"/>
    <property type="match status" value="1"/>
</dbReference>
<keyword evidence="4 6" id="KW-0808">Transferase</keyword>
<dbReference type="NCBIfam" id="TIGR00406">
    <property type="entry name" value="prmA"/>
    <property type="match status" value="1"/>
</dbReference>
<dbReference type="NCBIfam" id="NF001786">
    <property type="entry name" value="PRK00517.2-4"/>
    <property type="match status" value="1"/>
</dbReference>
<sequence length="277" mass="30869">MQEHYFELKVSVSSHHSLFCDFLADTLPIGFEETDDGFIIRSEDNLDTIIWGLEQFAEALSKALGENIEIECEQTKLNNSDWVQLYQDSVQPLTIDKFYIHPTWDEPHKELINIEINPALAFGTGHHPTTASALRAIAKYVKKGDRVLDVGCGSGILAIGAIKIGAVVDACDTDIASVENSRQNAELNSVEFENLWEGSCSESKGSYDVVVANIVADVLIFIANDLKNALKEDGVLVLSGILDKYEAKVLKFYQDFEILEKIDQDEWVTLILKKGKK</sequence>
<dbReference type="GO" id="GO:0016279">
    <property type="term" value="F:protein-lysine N-methyltransferase activity"/>
    <property type="evidence" value="ECO:0007669"/>
    <property type="project" value="RHEA"/>
</dbReference>
<comment type="catalytic activity">
    <reaction evidence="6">
        <text>L-lysyl-[protein] + 3 S-adenosyl-L-methionine = N(6),N(6),N(6)-trimethyl-L-lysyl-[protein] + 3 S-adenosyl-L-homocysteine + 3 H(+)</text>
        <dbReference type="Rhea" id="RHEA:54192"/>
        <dbReference type="Rhea" id="RHEA-COMP:9752"/>
        <dbReference type="Rhea" id="RHEA-COMP:13826"/>
        <dbReference type="ChEBI" id="CHEBI:15378"/>
        <dbReference type="ChEBI" id="CHEBI:29969"/>
        <dbReference type="ChEBI" id="CHEBI:57856"/>
        <dbReference type="ChEBI" id="CHEBI:59789"/>
        <dbReference type="ChEBI" id="CHEBI:61961"/>
    </reaction>
</comment>
<dbReference type="SUPFAM" id="SSF53335">
    <property type="entry name" value="S-adenosyl-L-methionine-dependent methyltransferases"/>
    <property type="match status" value="1"/>
</dbReference>
<organism evidence="7 8">
    <name type="scientific">Sulfurimonas crateris</name>
    <dbReference type="NCBI Taxonomy" id="2574727"/>
    <lineage>
        <taxon>Bacteria</taxon>
        <taxon>Pseudomonadati</taxon>
        <taxon>Campylobacterota</taxon>
        <taxon>Epsilonproteobacteria</taxon>
        <taxon>Campylobacterales</taxon>
        <taxon>Sulfurimonadaceae</taxon>
        <taxon>Sulfurimonas</taxon>
    </lineage>
</organism>
<dbReference type="CDD" id="cd02440">
    <property type="entry name" value="AdoMet_MTases"/>
    <property type="match status" value="1"/>
</dbReference>
<dbReference type="GO" id="GO:0005737">
    <property type="term" value="C:cytoplasm"/>
    <property type="evidence" value="ECO:0007669"/>
    <property type="project" value="UniProtKB-SubCell"/>
</dbReference>
<feature type="binding site" evidence="6">
    <location>
        <position position="172"/>
    </location>
    <ligand>
        <name>S-adenosyl-L-methionine</name>
        <dbReference type="ChEBI" id="CHEBI:59789"/>
    </ligand>
</feature>
<dbReference type="Pfam" id="PF06325">
    <property type="entry name" value="PrmA"/>
    <property type="match status" value="1"/>
</dbReference>
<comment type="similarity">
    <text evidence="1 6">Belongs to the methyltransferase superfamily. PrmA family.</text>
</comment>
<dbReference type="InterPro" id="IPR050078">
    <property type="entry name" value="Ribosomal_L11_MeTrfase_PrmA"/>
</dbReference>
<dbReference type="EC" id="2.1.1.-" evidence="6"/>
<comment type="subcellular location">
    <subcellularLocation>
        <location evidence="6">Cytoplasm</location>
    </subcellularLocation>
</comment>
<feature type="binding site" evidence="6">
    <location>
        <position position="130"/>
    </location>
    <ligand>
        <name>S-adenosyl-L-methionine</name>
        <dbReference type="ChEBI" id="CHEBI:59789"/>
    </ligand>
</feature>
<gene>
    <name evidence="6" type="primary">prmA</name>
    <name evidence="7" type="ORF">FCU45_08595</name>
</gene>
<reference evidence="7 8" key="1">
    <citation type="submission" date="2019-04" db="EMBL/GenBank/DDBJ databases">
        <title>Sulfurimonas crateris sp. nov. a facultative anaerobic sulfur-oxidizing chemolithautotrophic bacterium isolated from a terrestrial mud vulcano.</title>
        <authorList>
            <person name="Ratnikova N.M."/>
            <person name="Slobodkin A.I."/>
            <person name="Merkel A.Y."/>
            <person name="Novikov A."/>
            <person name="Bonch-Osmolovskaya E.A."/>
            <person name="Slobodkina G.B."/>
        </authorList>
    </citation>
    <scope>NUCLEOTIDE SEQUENCE [LARGE SCALE GENOMIC DNA]</scope>
    <source>
        <strain evidence="7 8">SN118</strain>
    </source>
</reference>
<feature type="binding site" evidence="6">
    <location>
        <position position="213"/>
    </location>
    <ligand>
        <name>S-adenosyl-L-methionine</name>
        <dbReference type="ChEBI" id="CHEBI:59789"/>
    </ligand>
</feature>
<keyword evidence="7" id="KW-0689">Ribosomal protein</keyword>
<dbReference type="PIRSF" id="PIRSF000401">
    <property type="entry name" value="RPL11_MTase"/>
    <property type="match status" value="1"/>
</dbReference>
<dbReference type="OrthoDB" id="9785995at2"/>
<dbReference type="Proteomes" id="UP000309561">
    <property type="component" value="Unassembled WGS sequence"/>
</dbReference>
<keyword evidence="2 6" id="KW-0963">Cytoplasm</keyword>
<feature type="binding site" evidence="6">
    <location>
        <position position="151"/>
    </location>
    <ligand>
        <name>S-adenosyl-L-methionine</name>
        <dbReference type="ChEBI" id="CHEBI:59789"/>
    </ligand>
</feature>
<proteinExistence type="inferred from homology"/>
<dbReference type="EMBL" id="SZPX01000006">
    <property type="protein sequence ID" value="TKI69010.1"/>
    <property type="molecule type" value="Genomic_DNA"/>
</dbReference>
<dbReference type="InterPro" id="IPR004498">
    <property type="entry name" value="Ribosomal_PrmA_MeTrfase"/>
</dbReference>
<evidence type="ECO:0000256" key="5">
    <source>
        <dbReference type="ARBA" id="ARBA00022691"/>
    </source>
</evidence>
<comment type="function">
    <text evidence="6">Methylates ribosomal protein L11.</text>
</comment>
<dbReference type="InterPro" id="IPR029063">
    <property type="entry name" value="SAM-dependent_MTases_sf"/>
</dbReference>
<keyword evidence="5 6" id="KW-0949">S-adenosyl-L-methionine</keyword>